<feature type="transmembrane region" description="Helical" evidence="1">
    <location>
        <begin position="148"/>
        <end position="170"/>
    </location>
</feature>
<keyword evidence="2" id="KW-0732">Signal</keyword>
<evidence type="ECO:0000313" key="4">
    <source>
        <dbReference type="Proteomes" id="UP001321473"/>
    </source>
</evidence>
<keyword evidence="1" id="KW-0812">Transmembrane</keyword>
<evidence type="ECO:0008006" key="5">
    <source>
        <dbReference type="Google" id="ProtNLM"/>
    </source>
</evidence>
<reference evidence="3 4" key="1">
    <citation type="journal article" date="2023" name="Arcadia Sci">
        <title>De novo assembly of a long-read Amblyomma americanum tick genome.</title>
        <authorList>
            <person name="Chou S."/>
            <person name="Poskanzer K.E."/>
            <person name="Rollins M."/>
            <person name="Thuy-Boun P.S."/>
        </authorList>
    </citation>
    <scope>NUCLEOTIDE SEQUENCE [LARGE SCALE GENOMIC DNA]</scope>
    <source>
        <strain evidence="3">F_SG_1</strain>
        <tissue evidence="3">Salivary glands</tissue>
    </source>
</reference>
<protein>
    <recommendedName>
        <fullName evidence="5">Secreted protein</fullName>
    </recommendedName>
</protein>
<feature type="signal peptide" evidence="2">
    <location>
        <begin position="1"/>
        <end position="32"/>
    </location>
</feature>
<organism evidence="3 4">
    <name type="scientific">Amblyomma americanum</name>
    <name type="common">Lone star tick</name>
    <dbReference type="NCBI Taxonomy" id="6943"/>
    <lineage>
        <taxon>Eukaryota</taxon>
        <taxon>Metazoa</taxon>
        <taxon>Ecdysozoa</taxon>
        <taxon>Arthropoda</taxon>
        <taxon>Chelicerata</taxon>
        <taxon>Arachnida</taxon>
        <taxon>Acari</taxon>
        <taxon>Parasitiformes</taxon>
        <taxon>Ixodida</taxon>
        <taxon>Ixodoidea</taxon>
        <taxon>Ixodidae</taxon>
        <taxon>Amblyomminae</taxon>
        <taxon>Amblyomma</taxon>
    </lineage>
</organism>
<name>A0AAQ4D6N7_AMBAM</name>
<keyword evidence="4" id="KW-1185">Reference proteome</keyword>
<evidence type="ECO:0000313" key="3">
    <source>
        <dbReference type="EMBL" id="KAK8758127.1"/>
    </source>
</evidence>
<gene>
    <name evidence="3" type="ORF">V5799_004241</name>
</gene>
<accession>A0AAQ4D6N7</accession>
<keyword evidence="1" id="KW-0472">Membrane</keyword>
<dbReference type="Proteomes" id="UP001321473">
    <property type="component" value="Unassembled WGS sequence"/>
</dbReference>
<feature type="chain" id="PRO_5042932665" description="Secreted protein" evidence="2">
    <location>
        <begin position="33"/>
        <end position="176"/>
    </location>
</feature>
<comment type="caution">
    <text evidence="3">The sequence shown here is derived from an EMBL/GenBank/DDBJ whole genome shotgun (WGS) entry which is preliminary data.</text>
</comment>
<dbReference type="EMBL" id="JARKHS020034442">
    <property type="protein sequence ID" value="KAK8758127.1"/>
    <property type="molecule type" value="Genomic_DNA"/>
</dbReference>
<dbReference type="SUPFAM" id="SSF49265">
    <property type="entry name" value="Fibronectin type III"/>
    <property type="match status" value="1"/>
</dbReference>
<keyword evidence="1" id="KW-1133">Transmembrane helix</keyword>
<sequence>MDTMKQRTARRRGMPTAAAIVFVALFVGASKGDAPAAPGDFELWGVATGARSVEVVAFAPQETNGALDLCYGTLWGPDTEKNFTCDDHGGKSSTITIKGLQPLTEYNSTVTFANLLYGQELATTKSILITTQGEPVEPGHDIGPNRTYTGAGVAFVSTPAVPALCAAFLLTTRRGS</sequence>
<proteinExistence type="predicted"/>
<evidence type="ECO:0000256" key="2">
    <source>
        <dbReference type="SAM" id="SignalP"/>
    </source>
</evidence>
<evidence type="ECO:0000256" key="1">
    <source>
        <dbReference type="SAM" id="Phobius"/>
    </source>
</evidence>
<dbReference type="AlphaFoldDB" id="A0AAQ4D6N7"/>
<dbReference type="InterPro" id="IPR036116">
    <property type="entry name" value="FN3_sf"/>
</dbReference>